<evidence type="ECO:0000313" key="4">
    <source>
        <dbReference type="RefSeq" id="XP_030876762.1"/>
    </source>
</evidence>
<evidence type="ECO:0000259" key="2">
    <source>
        <dbReference type="Pfam" id="PF00535"/>
    </source>
</evidence>
<dbReference type="GO" id="GO:0004653">
    <property type="term" value="F:polypeptide N-acetylgalactosaminyltransferase activity"/>
    <property type="evidence" value="ECO:0007669"/>
    <property type="project" value="TreeGrafter"/>
</dbReference>
<dbReference type="InterPro" id="IPR029044">
    <property type="entry name" value="Nucleotide-diphossugar_trans"/>
</dbReference>
<protein>
    <submittedName>
        <fullName evidence="4">Polypeptide N-acetylgalactosaminyltransferase 15-like</fullName>
    </submittedName>
</protein>
<dbReference type="GeneID" id="115937892"/>
<dbReference type="OrthoDB" id="6119243at2759"/>
<dbReference type="AlphaFoldDB" id="A0A7F8Q685"/>
<dbReference type="PANTHER" id="PTHR11675">
    <property type="entry name" value="N-ACETYLGALACTOSAMINYLTRANSFERASE"/>
    <property type="match status" value="1"/>
</dbReference>
<evidence type="ECO:0000313" key="3">
    <source>
        <dbReference type="Proteomes" id="UP000245341"/>
    </source>
</evidence>
<dbReference type="Proteomes" id="UP000245341">
    <property type="component" value="Unplaced"/>
</dbReference>
<dbReference type="InterPro" id="IPR001173">
    <property type="entry name" value="Glyco_trans_2-like"/>
</dbReference>
<keyword evidence="3" id="KW-1185">Reference proteome</keyword>
<dbReference type="RefSeq" id="XP_030876762.1">
    <property type="nucleotide sequence ID" value="XM_031020902.1"/>
</dbReference>
<proteinExistence type="predicted"/>
<dbReference type="Pfam" id="PF00535">
    <property type="entry name" value="Glycos_transf_2"/>
    <property type="match status" value="1"/>
</dbReference>
<dbReference type="KEGG" id="lww:115937892"/>
<evidence type="ECO:0000256" key="1">
    <source>
        <dbReference type="ARBA" id="ARBA00023157"/>
    </source>
</evidence>
<dbReference type="SUPFAM" id="SSF53448">
    <property type="entry name" value="Nucleotide-diphospho-sugar transferases"/>
    <property type="match status" value="1"/>
</dbReference>
<dbReference type="Gene3D" id="3.90.550.10">
    <property type="entry name" value="Spore Coat Polysaccharide Biosynthesis Protein SpsA, Chain A"/>
    <property type="match status" value="1"/>
</dbReference>
<organism evidence="3 4">
    <name type="scientific">Leptonychotes weddellii</name>
    <name type="common">Weddell seal</name>
    <name type="synonym">Otaria weddellii</name>
    <dbReference type="NCBI Taxonomy" id="9713"/>
    <lineage>
        <taxon>Eukaryota</taxon>
        <taxon>Metazoa</taxon>
        <taxon>Chordata</taxon>
        <taxon>Craniata</taxon>
        <taxon>Vertebrata</taxon>
        <taxon>Euteleostomi</taxon>
        <taxon>Mammalia</taxon>
        <taxon>Eutheria</taxon>
        <taxon>Laurasiatheria</taxon>
        <taxon>Carnivora</taxon>
        <taxon>Caniformia</taxon>
        <taxon>Pinnipedia</taxon>
        <taxon>Phocidae</taxon>
        <taxon>Monachinae</taxon>
        <taxon>Lobodontini</taxon>
        <taxon>Leptonychotes</taxon>
    </lineage>
</organism>
<dbReference type="PANTHER" id="PTHR11675:SF36">
    <property type="entry name" value="POLYPEPTIDE N-ACETYLGALACTOSAMINYLTRANSFERASE 15"/>
    <property type="match status" value="1"/>
</dbReference>
<keyword evidence="1" id="KW-1015">Disulfide bond</keyword>
<gene>
    <name evidence="4" type="primary">LOC115937892</name>
</gene>
<accession>A0A7F8Q685</accession>
<dbReference type="GO" id="GO:0006493">
    <property type="term" value="P:protein O-linked glycosylation"/>
    <property type="evidence" value="ECO:0007669"/>
    <property type="project" value="TreeGrafter"/>
</dbReference>
<feature type="domain" description="Glycosyltransferase 2-like" evidence="2">
    <location>
        <begin position="16"/>
        <end position="123"/>
    </location>
</feature>
<reference evidence="4" key="1">
    <citation type="submission" date="2025-08" db="UniProtKB">
        <authorList>
            <consortium name="RefSeq"/>
        </authorList>
    </citation>
    <scope>IDENTIFICATION</scope>
    <source>
        <tissue evidence="4">Liver</tissue>
    </source>
</reference>
<sequence length="126" mass="13955">MGCLQQNPGDSLPTASVILCFHDEVWSTLLRTVHSILDTVPRAFLKEIILVDDLSQQGQLKSSLSEYVARLEGVKLLRSNKRLGAIRARMLGATRATGDVLVFMDSHCECHPGWLEPLLSRIAGDR</sequence>
<name>A0A7F8Q685_LEPWE</name>
<dbReference type="GO" id="GO:0005794">
    <property type="term" value="C:Golgi apparatus"/>
    <property type="evidence" value="ECO:0007669"/>
    <property type="project" value="TreeGrafter"/>
</dbReference>